<feature type="transmembrane region" description="Helical" evidence="7">
    <location>
        <begin position="372"/>
        <end position="391"/>
    </location>
</feature>
<name>A0AAJ0GAY6_9PEZI</name>
<keyword evidence="5 7" id="KW-1133">Transmembrane helix</keyword>
<dbReference type="GO" id="GO:0055085">
    <property type="term" value="P:transmembrane transport"/>
    <property type="evidence" value="ECO:0007669"/>
    <property type="project" value="InterPro"/>
</dbReference>
<keyword evidence="4 7" id="KW-0812">Transmembrane</keyword>
<dbReference type="InterPro" id="IPR012404">
    <property type="entry name" value="UCP036436"/>
</dbReference>
<dbReference type="GO" id="GO:0016020">
    <property type="term" value="C:membrane"/>
    <property type="evidence" value="ECO:0007669"/>
    <property type="project" value="InterPro"/>
</dbReference>
<dbReference type="GO" id="GO:0012505">
    <property type="term" value="C:endomembrane system"/>
    <property type="evidence" value="ECO:0007669"/>
    <property type="project" value="UniProtKB-SubCell"/>
</dbReference>
<dbReference type="PANTHER" id="PTHR13146">
    <property type="match status" value="1"/>
</dbReference>
<proteinExistence type="predicted"/>
<dbReference type="SUPFAM" id="SSF103481">
    <property type="entry name" value="Multidrug resistance efflux transporter EmrE"/>
    <property type="match status" value="1"/>
</dbReference>
<dbReference type="PIRSF" id="PIRSF036436">
    <property type="entry name" value="UCP036436"/>
    <property type="match status" value="1"/>
</dbReference>
<keyword evidence="2" id="KW-0813">Transport</keyword>
<dbReference type="AlphaFoldDB" id="A0AAJ0GAY6"/>
<dbReference type="PANTHER" id="PTHR13146:SF0">
    <property type="entry name" value="SOLUTE CARRIER FAMILY 35 MEMBER F6"/>
    <property type="match status" value="1"/>
</dbReference>
<dbReference type="EMBL" id="JAWDJX010000055">
    <property type="protein sequence ID" value="KAK3047895.1"/>
    <property type="molecule type" value="Genomic_DNA"/>
</dbReference>
<dbReference type="Pfam" id="PF08449">
    <property type="entry name" value="UAA"/>
    <property type="match status" value="1"/>
</dbReference>
<gene>
    <name evidence="8" type="ORF">LTR09_010720</name>
</gene>
<dbReference type="Proteomes" id="UP001271007">
    <property type="component" value="Unassembled WGS sequence"/>
</dbReference>
<evidence type="ECO:0000256" key="2">
    <source>
        <dbReference type="ARBA" id="ARBA00022448"/>
    </source>
</evidence>
<evidence type="ECO:0000256" key="6">
    <source>
        <dbReference type="ARBA" id="ARBA00023136"/>
    </source>
</evidence>
<feature type="transmembrane region" description="Helical" evidence="7">
    <location>
        <begin position="304"/>
        <end position="328"/>
    </location>
</feature>
<evidence type="ECO:0000256" key="4">
    <source>
        <dbReference type="ARBA" id="ARBA00022692"/>
    </source>
</evidence>
<evidence type="ECO:0000313" key="9">
    <source>
        <dbReference type="Proteomes" id="UP001271007"/>
    </source>
</evidence>
<organism evidence="8 9">
    <name type="scientific">Extremus antarcticus</name>
    <dbReference type="NCBI Taxonomy" id="702011"/>
    <lineage>
        <taxon>Eukaryota</taxon>
        <taxon>Fungi</taxon>
        <taxon>Dikarya</taxon>
        <taxon>Ascomycota</taxon>
        <taxon>Pezizomycotina</taxon>
        <taxon>Dothideomycetes</taxon>
        <taxon>Dothideomycetidae</taxon>
        <taxon>Mycosphaerellales</taxon>
        <taxon>Extremaceae</taxon>
        <taxon>Extremus</taxon>
    </lineage>
</organism>
<evidence type="ECO:0000256" key="7">
    <source>
        <dbReference type="SAM" id="Phobius"/>
    </source>
</evidence>
<comment type="subcellular location">
    <subcellularLocation>
        <location evidence="1">Endomembrane system</location>
        <topology evidence="1">Multi-pass membrane protein</topology>
    </subcellularLocation>
</comment>
<comment type="caution">
    <text evidence="8">The sequence shown here is derived from an EMBL/GenBank/DDBJ whole genome shotgun (WGS) entry which is preliminary data.</text>
</comment>
<dbReference type="InterPro" id="IPR013657">
    <property type="entry name" value="SCL35B1-4/HUT1"/>
</dbReference>
<evidence type="ECO:0000313" key="8">
    <source>
        <dbReference type="EMBL" id="KAK3047895.1"/>
    </source>
</evidence>
<evidence type="ECO:0000256" key="1">
    <source>
        <dbReference type="ARBA" id="ARBA00004127"/>
    </source>
</evidence>
<protein>
    <recommendedName>
        <fullName evidence="10">Integral membrane protein</fullName>
    </recommendedName>
</protein>
<keyword evidence="6 7" id="KW-0472">Membrane</keyword>
<feature type="transmembrane region" description="Helical" evidence="7">
    <location>
        <begin position="264"/>
        <end position="283"/>
    </location>
</feature>
<keyword evidence="3" id="KW-0762">Sugar transport</keyword>
<feature type="transmembrane region" description="Helical" evidence="7">
    <location>
        <begin position="6"/>
        <end position="25"/>
    </location>
</feature>
<feature type="transmembrane region" description="Helical" evidence="7">
    <location>
        <begin position="194"/>
        <end position="215"/>
    </location>
</feature>
<accession>A0AAJ0GAY6</accession>
<evidence type="ECO:0008006" key="10">
    <source>
        <dbReference type="Google" id="ProtNLM"/>
    </source>
</evidence>
<evidence type="ECO:0000256" key="3">
    <source>
        <dbReference type="ARBA" id="ARBA00022597"/>
    </source>
</evidence>
<evidence type="ECO:0000256" key="5">
    <source>
        <dbReference type="ARBA" id="ARBA00022989"/>
    </source>
</evidence>
<dbReference type="InterPro" id="IPR037185">
    <property type="entry name" value="EmrE-like"/>
</dbReference>
<feature type="transmembrane region" description="Helical" evidence="7">
    <location>
        <begin position="170"/>
        <end position="187"/>
    </location>
</feature>
<reference evidence="8" key="1">
    <citation type="submission" date="2023-04" db="EMBL/GenBank/DDBJ databases">
        <title>Black Yeasts Isolated from many extreme environments.</title>
        <authorList>
            <person name="Coleine C."/>
            <person name="Stajich J.E."/>
            <person name="Selbmann L."/>
        </authorList>
    </citation>
    <scope>NUCLEOTIDE SEQUENCE</scope>
    <source>
        <strain evidence="8">CCFEE 5312</strain>
    </source>
</reference>
<feature type="transmembrane region" description="Helical" evidence="7">
    <location>
        <begin position="139"/>
        <end position="164"/>
    </location>
</feature>
<sequence>MATSEATIPVLVGFMLLTGVCNTLLTKYQDMQCISDCTTAHPKTFEQPVIQTLQMFVGESGCWLVVFLSFLLQRFGRSSKGAYQPIGTEEESISEEDEDVVEDLSSSQTLVDPTNAVAKPLIDGEVVGKERRPLTGWKVLVLALPAVCDICGTTLMNAGLLFVAASIYQMTRGALVLFVGLFSVLFLKRHLGGWKWASLFIVVLGVAIVGLAGYLDKKGDAPELPGDTRPGADHDVLISRTIAMVRDVIAVSADEDGPNAAQTVVGILMIAGAQIFTASQFVLEESIMEKYSMDPIQVVGWEGVFGFTVTLIGMGVLHGAIGTGYFNAQEAFHEVFTNRTIALTSLLIMISIGGFNFFGLSVTRSISATARSTIDTCRTLFIWLVSLGLGWETFKWLQVLGFVLLVYGTGVFNEVVRPPTLNFLRRRRRGVALDDYRS</sequence>
<feature type="transmembrane region" description="Helical" evidence="7">
    <location>
        <begin position="340"/>
        <end position="360"/>
    </location>
</feature>
<keyword evidence="9" id="KW-1185">Reference proteome</keyword>